<comment type="caution">
    <text evidence="1">The sequence shown here is derived from an EMBL/GenBank/DDBJ whole genome shotgun (WGS) entry which is preliminary data.</text>
</comment>
<proteinExistence type="predicted"/>
<protein>
    <submittedName>
        <fullName evidence="1">Uncharacterized protein</fullName>
    </submittedName>
</protein>
<dbReference type="Proteomes" id="UP001165186">
    <property type="component" value="Unassembled WGS sequence"/>
</dbReference>
<evidence type="ECO:0000313" key="2">
    <source>
        <dbReference type="Proteomes" id="UP001165186"/>
    </source>
</evidence>
<name>A0ACB5RZU7_9PEZI</name>
<sequence length="565" mass="61771">MTIGSEKASLDAKIAPTEHPTLSNGSDVETGESQLVSAGSQHLQRKLRSREVQLFAIGGAIGTSLYVQMGSALPKGGPAGLFIGFLVWGAVMLCVNECFAEMVCYAPVPSPFIRLGGYWVDDALSFAMSWNFFLNMALLVPFEIVAFNILLGFWTDKVPVEAVIVIVMVIYAILNTISVRYFGVAEFYLSIFKVILIIMLLAFTFVTMLGGNPIHDRYGFRYWNDPGAFVEHLVPGSTGRFLGVLSCIVQATFSICGPEYISMVAGETQSPRRVLPKAFRSFVWRILLFFCSSALAMGIVIPYNDATLDAVLSGEQAGSGTGAASPYVIAMGRLKVSGLPHLVNALIMTSVLSSGNGILFAATRTLHGMSLNGTAPRFFSKTLKSGVPIWSVVAGLAFCLLAFLQVSNSSAKVLNWLVDLITACQLLNYFSVALTYRHFFSALKRQGIDRNTLPYRGKLQPYASYVAMFATALMLLLLGYDLFIAGGWDVTYFFLDYTFLAAFPLAFVLWKVAKRTTYVRPGTADLSVGGLVQEIEAYERAFVARAKGRVEGVLDRVFNGRDERK</sequence>
<dbReference type="EMBL" id="BSXG01000025">
    <property type="protein sequence ID" value="GME26077.1"/>
    <property type="molecule type" value="Genomic_DNA"/>
</dbReference>
<gene>
    <name evidence="1" type="primary">g8321</name>
    <name evidence="1" type="ORF">NpPPO83_00008321</name>
</gene>
<evidence type="ECO:0000313" key="1">
    <source>
        <dbReference type="EMBL" id="GME26077.1"/>
    </source>
</evidence>
<accession>A0ACB5RZU7</accession>
<reference evidence="1" key="1">
    <citation type="submission" date="2024-09" db="EMBL/GenBank/DDBJ databases">
        <title>Draft Genome Sequences of Neofusicoccum parvum.</title>
        <authorList>
            <person name="Ashida A."/>
            <person name="Camagna M."/>
            <person name="Tanaka A."/>
            <person name="Takemoto D."/>
        </authorList>
    </citation>
    <scope>NUCLEOTIDE SEQUENCE</scope>
    <source>
        <strain evidence="1">PPO83</strain>
    </source>
</reference>
<keyword evidence="2" id="KW-1185">Reference proteome</keyword>
<organism evidence="1 2">
    <name type="scientific">Neofusicoccum parvum</name>
    <dbReference type="NCBI Taxonomy" id="310453"/>
    <lineage>
        <taxon>Eukaryota</taxon>
        <taxon>Fungi</taxon>
        <taxon>Dikarya</taxon>
        <taxon>Ascomycota</taxon>
        <taxon>Pezizomycotina</taxon>
        <taxon>Dothideomycetes</taxon>
        <taxon>Dothideomycetes incertae sedis</taxon>
        <taxon>Botryosphaeriales</taxon>
        <taxon>Botryosphaeriaceae</taxon>
        <taxon>Neofusicoccum</taxon>
    </lineage>
</organism>